<evidence type="ECO:0000313" key="1">
    <source>
        <dbReference type="EMBL" id="AXA84063.1"/>
    </source>
</evidence>
<evidence type="ECO:0000313" key="2">
    <source>
        <dbReference type="Proteomes" id="UP000251842"/>
    </source>
</evidence>
<dbReference type="RefSeq" id="WP_112926276.1">
    <property type="nucleotide sequence ID" value="NZ_CP029556.1"/>
</dbReference>
<dbReference type="NCBIfam" id="TIGR02610">
    <property type="entry name" value="PHA_gran_rgn"/>
    <property type="match status" value="1"/>
</dbReference>
<keyword evidence="2" id="KW-1185">Reference proteome</keyword>
<dbReference type="Proteomes" id="UP000251842">
    <property type="component" value="Chromosome"/>
</dbReference>
<name>A0A344J4V3_9GAMM</name>
<dbReference type="OrthoDB" id="287584at2"/>
<dbReference type="InterPro" id="IPR013433">
    <property type="entry name" value="PHA_gran_rgn"/>
</dbReference>
<dbReference type="AlphaFoldDB" id="A0A344J4V3"/>
<dbReference type="Pfam" id="PF09650">
    <property type="entry name" value="PHA_gran_rgn"/>
    <property type="match status" value="1"/>
</dbReference>
<organism evidence="1 2">
    <name type="scientific">Solilutibacter oculi</name>
    <dbReference type="NCBI Taxonomy" id="2698682"/>
    <lineage>
        <taxon>Bacteria</taxon>
        <taxon>Pseudomonadati</taxon>
        <taxon>Pseudomonadota</taxon>
        <taxon>Gammaproteobacteria</taxon>
        <taxon>Lysobacterales</taxon>
        <taxon>Lysobacteraceae</taxon>
        <taxon>Solilutibacter</taxon>
    </lineage>
</organism>
<protein>
    <submittedName>
        <fullName evidence="1">Polyhydroxyalkanoic acid synthase</fullName>
    </submittedName>
</protein>
<dbReference type="EMBL" id="CP029556">
    <property type="protein sequence ID" value="AXA84063.1"/>
    <property type="molecule type" value="Genomic_DNA"/>
</dbReference>
<accession>A0A344J4V3</accession>
<reference evidence="2" key="1">
    <citation type="submission" date="2018-05" db="EMBL/GenBank/DDBJ databases">
        <title>Luteimonas pekinense sp. nov., isolated from human Meibomian gland secretions, Beijing, China.</title>
        <authorList>
            <person name="Wen T."/>
            <person name="Bai H."/>
            <person name="Lv H."/>
        </authorList>
    </citation>
    <scope>NUCLEOTIDE SEQUENCE [LARGE SCALE GENOMIC DNA]</scope>
    <source>
        <strain evidence="2">83-4</strain>
    </source>
</reference>
<sequence>MSHIDIHHPNPLGMDRARAALDQVAQKLSDQFGLECSWIGDTLAFERSGVHGQIALLPDEVHVTAKLGFLLAAMKGPIESEIRRVLGEKLGPAA</sequence>
<gene>
    <name evidence="1" type="ORF">DCD74_04540</name>
</gene>
<proteinExistence type="predicted"/>
<dbReference type="KEGG" id="lue:DCD74_04540"/>